<reference evidence="2" key="2">
    <citation type="journal article" date="2014" name="Int. J. Syst. Evol. Microbiol.">
        <title>Complete genome sequence of Corynebacterium casei LMG S-19264T (=DSM 44701T), isolated from a smear-ripened cheese.</title>
        <authorList>
            <consortium name="US DOE Joint Genome Institute (JGI-PGF)"/>
            <person name="Walter F."/>
            <person name="Albersmeier A."/>
            <person name="Kalinowski J."/>
            <person name="Ruckert C."/>
        </authorList>
    </citation>
    <scope>NUCLEOTIDE SEQUENCE</scope>
    <source>
        <strain evidence="2">CGMCC 1.8885</strain>
    </source>
</reference>
<reference evidence="4" key="3">
    <citation type="journal article" date="2019" name="Int. J. Syst. Evol. Microbiol.">
        <title>The Global Catalogue of Microorganisms (GCM) 10K type strain sequencing project: providing services to taxonomists for standard genome sequencing and annotation.</title>
        <authorList>
            <consortium name="The Broad Institute Genomics Platform"/>
            <consortium name="The Broad Institute Genome Sequencing Center for Infectious Disease"/>
            <person name="Wu L."/>
            <person name="Ma J."/>
        </authorList>
    </citation>
    <scope>NUCLEOTIDE SEQUENCE [LARGE SCALE GENOMIC DNA]</scope>
    <source>
        <strain evidence="4">CGMCC 1.8884</strain>
    </source>
</reference>
<organism evidence="2 5">
    <name type="scientific">Deinococcus wulumuqiensis</name>
    <dbReference type="NCBI Taxonomy" id="980427"/>
    <lineage>
        <taxon>Bacteria</taxon>
        <taxon>Thermotogati</taxon>
        <taxon>Deinococcota</taxon>
        <taxon>Deinococci</taxon>
        <taxon>Deinococcales</taxon>
        <taxon>Deinococcaceae</taxon>
        <taxon>Deinococcus</taxon>
    </lineage>
</organism>
<proteinExistence type="predicted"/>
<gene>
    <name evidence="3" type="ORF">GCM10008021_10450</name>
    <name evidence="2" type="ORF">GCM10010914_15270</name>
</gene>
<dbReference type="EMBL" id="BMLZ01000010">
    <property type="protein sequence ID" value="GGP29394.1"/>
    <property type="molecule type" value="Genomic_DNA"/>
</dbReference>
<dbReference type="Proteomes" id="UP000630135">
    <property type="component" value="Unassembled WGS sequence"/>
</dbReference>
<evidence type="ECO:0000259" key="1">
    <source>
        <dbReference type="PROSITE" id="PS50164"/>
    </source>
</evidence>
<name>A0AAV4K5V0_9DEIO</name>
<evidence type="ECO:0000313" key="5">
    <source>
        <dbReference type="Proteomes" id="UP000652720"/>
    </source>
</evidence>
<protein>
    <recommendedName>
        <fullName evidence="1">GIY-YIG domain-containing protein</fullName>
    </recommendedName>
</protein>
<dbReference type="CDD" id="cd10440">
    <property type="entry name" value="GIY-YIG_COG3680"/>
    <property type="match status" value="1"/>
</dbReference>
<sequence length="256" mass="29365">METETRIPPEVAEHLGHYVYLYVDPRTEQIFYVGKGQGQRVLSHLSAVGESRKAQILSELRQAHLSPRIDILAHGLPDEATAYRIEAAAIDLLRMDSLSNLVRGWQSVRSGRRSLGELVSYYAAPPAVITDPVMLIRINKLYWHGMPAQELYEATRGIWKVAKWRQQEVKYALAVFEGVVREVYTTESWHPAGQTPYQTRPAEEVSDPQRWEFVGHVAPEEVRRRYLYHSVAAYFSKHSQNPIAYPDSPRVRRGSR</sequence>
<reference evidence="2" key="4">
    <citation type="submission" date="2023-08" db="EMBL/GenBank/DDBJ databases">
        <authorList>
            <person name="Sun Q."/>
            <person name="Zhou Y."/>
        </authorList>
    </citation>
    <scope>NUCLEOTIDE SEQUENCE</scope>
    <source>
        <strain evidence="3">CGMCC 1.8884</strain>
        <strain evidence="2">CGMCC 1.8885</strain>
    </source>
</reference>
<dbReference type="GeneID" id="59164837"/>
<evidence type="ECO:0000313" key="4">
    <source>
        <dbReference type="Proteomes" id="UP000630135"/>
    </source>
</evidence>
<feature type="domain" description="GIY-YIG" evidence="1">
    <location>
        <begin position="15"/>
        <end position="101"/>
    </location>
</feature>
<dbReference type="EMBL" id="BMMA01000012">
    <property type="protein sequence ID" value="GGI81973.1"/>
    <property type="molecule type" value="Genomic_DNA"/>
</dbReference>
<dbReference type="AlphaFoldDB" id="A0AAV4K5V0"/>
<evidence type="ECO:0000313" key="3">
    <source>
        <dbReference type="EMBL" id="GGP29394.1"/>
    </source>
</evidence>
<evidence type="ECO:0000313" key="2">
    <source>
        <dbReference type="EMBL" id="GGI81973.1"/>
    </source>
</evidence>
<dbReference type="RefSeq" id="WP_017869961.1">
    <property type="nucleotide sequence ID" value="NZ_BMLZ01000010.1"/>
</dbReference>
<dbReference type="Pfam" id="PF22945">
    <property type="entry name" value="LEM-3_GIY-YIG"/>
    <property type="match status" value="1"/>
</dbReference>
<reference evidence="3" key="1">
    <citation type="journal article" date="2014" name="Int. J. Syst. Evol. Microbiol.">
        <title>Complete genome of a new Firmicutes species belonging to the dominant human colonic microbiota ('Ruminococcus bicirculans') reveals two chromosomes and a selective capacity to utilize plant glucans.</title>
        <authorList>
            <consortium name="NISC Comparative Sequencing Program"/>
            <person name="Wegmann U."/>
            <person name="Louis P."/>
            <person name="Goesmann A."/>
            <person name="Henrissat B."/>
            <person name="Duncan S.H."/>
            <person name="Flint H.J."/>
        </authorList>
    </citation>
    <scope>NUCLEOTIDE SEQUENCE</scope>
    <source>
        <strain evidence="3">CGMCC 1.8884</strain>
    </source>
</reference>
<keyword evidence="4" id="KW-1185">Reference proteome</keyword>
<dbReference type="InterPro" id="IPR000305">
    <property type="entry name" value="GIY-YIG_endonuc"/>
</dbReference>
<accession>A0AAV4K5V0</accession>
<dbReference type="PROSITE" id="PS50164">
    <property type="entry name" value="GIY_YIG"/>
    <property type="match status" value="1"/>
</dbReference>
<dbReference type="Proteomes" id="UP000652720">
    <property type="component" value="Unassembled WGS sequence"/>
</dbReference>
<comment type="caution">
    <text evidence="2">The sequence shown here is derived from an EMBL/GenBank/DDBJ whole genome shotgun (WGS) entry which is preliminary data.</text>
</comment>